<feature type="region of interest" description="Disordered" evidence="1">
    <location>
        <begin position="306"/>
        <end position="339"/>
    </location>
</feature>
<proteinExistence type="predicted"/>
<name>A0A9Q1K112_9CARY</name>
<dbReference type="EMBL" id="JAKOGI010000472">
    <property type="protein sequence ID" value="KAJ8434529.1"/>
    <property type="molecule type" value="Genomic_DNA"/>
</dbReference>
<organism evidence="2 3">
    <name type="scientific">Carnegiea gigantea</name>
    <dbReference type="NCBI Taxonomy" id="171969"/>
    <lineage>
        <taxon>Eukaryota</taxon>
        <taxon>Viridiplantae</taxon>
        <taxon>Streptophyta</taxon>
        <taxon>Embryophyta</taxon>
        <taxon>Tracheophyta</taxon>
        <taxon>Spermatophyta</taxon>
        <taxon>Magnoliopsida</taxon>
        <taxon>eudicotyledons</taxon>
        <taxon>Gunneridae</taxon>
        <taxon>Pentapetalae</taxon>
        <taxon>Caryophyllales</taxon>
        <taxon>Cactineae</taxon>
        <taxon>Cactaceae</taxon>
        <taxon>Cactoideae</taxon>
        <taxon>Echinocereeae</taxon>
        <taxon>Carnegiea</taxon>
    </lineage>
</organism>
<gene>
    <name evidence="2" type="ORF">Cgig2_030152</name>
</gene>
<evidence type="ECO:0000313" key="2">
    <source>
        <dbReference type="EMBL" id="KAJ8434529.1"/>
    </source>
</evidence>
<keyword evidence="3" id="KW-1185">Reference proteome</keyword>
<evidence type="ECO:0000256" key="1">
    <source>
        <dbReference type="SAM" id="MobiDB-lite"/>
    </source>
</evidence>
<comment type="caution">
    <text evidence="2">The sequence shown here is derived from an EMBL/GenBank/DDBJ whole genome shotgun (WGS) entry which is preliminary data.</text>
</comment>
<dbReference type="OrthoDB" id="1752268at2759"/>
<dbReference type="Proteomes" id="UP001153076">
    <property type="component" value="Unassembled WGS sequence"/>
</dbReference>
<dbReference type="AlphaFoldDB" id="A0A9Q1K112"/>
<protein>
    <submittedName>
        <fullName evidence="2">Uncharacterized protein</fullName>
    </submittedName>
</protein>
<feature type="region of interest" description="Disordered" evidence="1">
    <location>
        <begin position="227"/>
        <end position="247"/>
    </location>
</feature>
<feature type="compositionally biased region" description="Polar residues" evidence="1">
    <location>
        <begin position="308"/>
        <end position="318"/>
    </location>
</feature>
<evidence type="ECO:0000313" key="3">
    <source>
        <dbReference type="Proteomes" id="UP001153076"/>
    </source>
</evidence>
<sequence length="375" mass="40681">MVFGERDISRFSSPYNDPMVVEIKIASAIVRRILIDTGSSMDIITWDCLSVWLRPYGEPYLRLWGIGGESHGNDPPPTKTKTENETNINETEGRELHVGFSTILVVVLLRCAGLSFWGVGGLVPNSLTLGRRRDKCDLLRVATLRGGPLTLIYKVKMGLEISIIFKFAGKAQHDLTEVPEGIGVALLVALLLSLDRISHELIELTLQPFLLGPPTAFHSTVGIARRAPPVASTPRQPSPLERRPQPWLSLPQTPWEIRSPRGCQVPGFNYVLDEIDPDARVRLDEGRGTIKEALLATGVTAPYGAPTWQGSVPPTTGSPIGEGLTSRLLPPPPAMGAEASASPGYPSVLCFFQTGKLTAGLFPLGIREGACKKRA</sequence>
<reference evidence="2" key="1">
    <citation type="submission" date="2022-04" db="EMBL/GenBank/DDBJ databases">
        <title>Carnegiea gigantea Genome sequencing and assembly v2.</title>
        <authorList>
            <person name="Copetti D."/>
            <person name="Sanderson M.J."/>
            <person name="Burquez A."/>
            <person name="Wojciechowski M.F."/>
        </authorList>
    </citation>
    <scope>NUCLEOTIDE SEQUENCE</scope>
    <source>
        <strain evidence="2">SGP5-SGP5p</strain>
        <tissue evidence="2">Aerial part</tissue>
    </source>
</reference>
<accession>A0A9Q1K112</accession>